<dbReference type="PANTHER" id="PTHR43861:SF1">
    <property type="entry name" value="TRANS-ACONITATE 2-METHYLTRANSFERASE"/>
    <property type="match status" value="1"/>
</dbReference>
<name>A0A919U8B9_9ACTN</name>
<gene>
    <name evidence="4" type="ORF">Dsi01nite_035930</name>
</gene>
<proteinExistence type="predicted"/>
<dbReference type="RefSeq" id="WP_203847356.1">
    <property type="nucleotide sequence ID" value="NZ_BAAAVW010000011.1"/>
</dbReference>
<dbReference type="SUPFAM" id="SSF53335">
    <property type="entry name" value="S-adenosyl-L-methionine-dependent methyltransferases"/>
    <property type="match status" value="1"/>
</dbReference>
<evidence type="ECO:0000259" key="3">
    <source>
        <dbReference type="Pfam" id="PF13649"/>
    </source>
</evidence>
<organism evidence="4 5">
    <name type="scientific">Dactylosporangium siamense</name>
    <dbReference type="NCBI Taxonomy" id="685454"/>
    <lineage>
        <taxon>Bacteria</taxon>
        <taxon>Bacillati</taxon>
        <taxon>Actinomycetota</taxon>
        <taxon>Actinomycetes</taxon>
        <taxon>Micromonosporales</taxon>
        <taxon>Micromonosporaceae</taxon>
        <taxon>Dactylosporangium</taxon>
    </lineage>
</organism>
<evidence type="ECO:0000256" key="2">
    <source>
        <dbReference type="ARBA" id="ARBA00022679"/>
    </source>
</evidence>
<dbReference type="Pfam" id="PF13649">
    <property type="entry name" value="Methyltransf_25"/>
    <property type="match status" value="1"/>
</dbReference>
<evidence type="ECO:0000313" key="5">
    <source>
        <dbReference type="Proteomes" id="UP000660611"/>
    </source>
</evidence>
<feature type="domain" description="Methyltransferase" evidence="3">
    <location>
        <begin position="51"/>
        <end position="139"/>
    </location>
</feature>
<dbReference type="CDD" id="cd02440">
    <property type="entry name" value="AdoMet_MTases"/>
    <property type="match status" value="1"/>
</dbReference>
<dbReference type="GO" id="GO:0008168">
    <property type="term" value="F:methyltransferase activity"/>
    <property type="evidence" value="ECO:0007669"/>
    <property type="project" value="UniProtKB-KW"/>
</dbReference>
<keyword evidence="2" id="KW-0808">Transferase</keyword>
<sequence length="211" mass="22771">MSEDDWLADTRTSYDTVAESYAGQLRDALTGEPYLRAALKLFAGQVGVGRVADVGCGPGHVTAYLHELGVDAFGIDLSPAMVDIARRDHPGIRFEVGSMTDLDLPDASVAGLLAFWSLVHIPDAVIPAVFDGFRRVLRPRAPLLVGFHAGHGSRLKTEGYGGHPMRVHVHRRRPEQVASWLRDAGFTIEAQLLLDPDQAAPGAVLFALRAA</sequence>
<comment type="caution">
    <text evidence="4">The sequence shown here is derived from an EMBL/GenBank/DDBJ whole genome shotgun (WGS) entry which is preliminary data.</text>
</comment>
<dbReference type="Gene3D" id="3.40.50.150">
    <property type="entry name" value="Vaccinia Virus protein VP39"/>
    <property type="match status" value="1"/>
</dbReference>
<dbReference type="AlphaFoldDB" id="A0A919U8B9"/>
<protein>
    <submittedName>
        <fullName evidence="4">Methyltransferase</fullName>
    </submittedName>
</protein>
<dbReference type="EMBL" id="BONQ01000054">
    <property type="protein sequence ID" value="GIG45552.1"/>
    <property type="molecule type" value="Genomic_DNA"/>
</dbReference>
<keyword evidence="1 4" id="KW-0489">Methyltransferase</keyword>
<dbReference type="Proteomes" id="UP000660611">
    <property type="component" value="Unassembled WGS sequence"/>
</dbReference>
<dbReference type="InterPro" id="IPR029063">
    <property type="entry name" value="SAM-dependent_MTases_sf"/>
</dbReference>
<evidence type="ECO:0000256" key="1">
    <source>
        <dbReference type="ARBA" id="ARBA00022603"/>
    </source>
</evidence>
<dbReference type="PANTHER" id="PTHR43861">
    <property type="entry name" value="TRANS-ACONITATE 2-METHYLTRANSFERASE-RELATED"/>
    <property type="match status" value="1"/>
</dbReference>
<reference evidence="4" key="1">
    <citation type="submission" date="2021-01" db="EMBL/GenBank/DDBJ databases">
        <title>Whole genome shotgun sequence of Dactylosporangium siamense NBRC 106093.</title>
        <authorList>
            <person name="Komaki H."/>
            <person name="Tamura T."/>
        </authorList>
    </citation>
    <scope>NUCLEOTIDE SEQUENCE</scope>
    <source>
        <strain evidence="4">NBRC 106093</strain>
    </source>
</reference>
<dbReference type="InterPro" id="IPR041698">
    <property type="entry name" value="Methyltransf_25"/>
</dbReference>
<evidence type="ECO:0000313" key="4">
    <source>
        <dbReference type="EMBL" id="GIG45552.1"/>
    </source>
</evidence>
<accession>A0A919U8B9</accession>
<dbReference type="GO" id="GO:0032259">
    <property type="term" value="P:methylation"/>
    <property type="evidence" value="ECO:0007669"/>
    <property type="project" value="UniProtKB-KW"/>
</dbReference>
<keyword evidence="5" id="KW-1185">Reference proteome</keyword>